<comment type="caution">
    <text evidence="1">The sequence shown here is derived from an EMBL/GenBank/DDBJ whole genome shotgun (WGS) entry which is preliminary data.</text>
</comment>
<organism evidence="1 2">
    <name type="scientific">Solea senegalensis</name>
    <name type="common">Senegalese sole</name>
    <dbReference type="NCBI Taxonomy" id="28829"/>
    <lineage>
        <taxon>Eukaryota</taxon>
        <taxon>Metazoa</taxon>
        <taxon>Chordata</taxon>
        <taxon>Craniata</taxon>
        <taxon>Vertebrata</taxon>
        <taxon>Euteleostomi</taxon>
        <taxon>Actinopterygii</taxon>
        <taxon>Neopterygii</taxon>
        <taxon>Teleostei</taxon>
        <taxon>Neoteleostei</taxon>
        <taxon>Acanthomorphata</taxon>
        <taxon>Carangaria</taxon>
        <taxon>Pleuronectiformes</taxon>
        <taxon>Pleuronectoidei</taxon>
        <taxon>Soleidae</taxon>
        <taxon>Solea</taxon>
    </lineage>
</organism>
<reference evidence="1 2" key="1">
    <citation type="journal article" date="2021" name="Sci. Rep.">
        <title>Chromosome anchoring in Senegalese sole (Solea senegalensis) reveals sex-associated markers and genome rearrangements in flatfish.</title>
        <authorList>
            <person name="Guerrero-Cozar I."/>
            <person name="Gomez-Garrido J."/>
            <person name="Berbel C."/>
            <person name="Martinez-Blanch J.F."/>
            <person name="Alioto T."/>
            <person name="Claros M.G."/>
            <person name="Gagnaire P.A."/>
            <person name="Manchado M."/>
        </authorList>
    </citation>
    <scope>NUCLEOTIDE SEQUENCE [LARGE SCALE GENOMIC DNA]</scope>
    <source>
        <strain evidence="1">Sse05_10M</strain>
    </source>
</reference>
<dbReference type="Proteomes" id="UP000693946">
    <property type="component" value="Linkage Group LG4"/>
</dbReference>
<keyword evidence="2" id="KW-1185">Reference proteome</keyword>
<dbReference type="EMBL" id="JAGKHQ010000016">
    <property type="protein sequence ID" value="KAG7494485.1"/>
    <property type="molecule type" value="Genomic_DNA"/>
</dbReference>
<gene>
    <name evidence="1" type="ORF">JOB18_031597</name>
</gene>
<sequence length="69" mass="7914">MATELLTGKFALEERQRQHAKAKLPLGNHSQQVSEMKMDNPIESHREYFVENMNVLQGGKEDVIVKFSV</sequence>
<evidence type="ECO:0000313" key="2">
    <source>
        <dbReference type="Proteomes" id="UP000693946"/>
    </source>
</evidence>
<evidence type="ECO:0000313" key="1">
    <source>
        <dbReference type="EMBL" id="KAG7494485.1"/>
    </source>
</evidence>
<proteinExistence type="predicted"/>
<name>A0AAV6QP72_SOLSE</name>
<protein>
    <submittedName>
        <fullName evidence="1">Uncharacterized protein</fullName>
    </submittedName>
</protein>
<accession>A0AAV6QP72</accession>
<dbReference type="AlphaFoldDB" id="A0AAV6QP72"/>